<dbReference type="Gene3D" id="2.130.10.30">
    <property type="entry name" value="Regulator of chromosome condensation 1/beta-lactamase-inhibitor protein II"/>
    <property type="match status" value="2"/>
</dbReference>
<dbReference type="PANTHER" id="PTHR45982">
    <property type="entry name" value="REGULATOR OF CHROMOSOME CONDENSATION"/>
    <property type="match status" value="1"/>
</dbReference>
<gene>
    <name evidence="3" type="ORF">M9Y10_041448</name>
</gene>
<evidence type="ECO:0000256" key="1">
    <source>
        <dbReference type="PROSITE-ProRule" id="PRU00235"/>
    </source>
</evidence>
<comment type="caution">
    <text evidence="3">The sequence shown here is derived from an EMBL/GenBank/DDBJ whole genome shotgun (WGS) entry which is preliminary data.</text>
</comment>
<dbReference type="InterPro" id="IPR009091">
    <property type="entry name" value="RCC1/BLIP-II"/>
</dbReference>
<feature type="compositionally biased region" description="Polar residues" evidence="2">
    <location>
        <begin position="466"/>
        <end position="475"/>
    </location>
</feature>
<feature type="region of interest" description="Disordered" evidence="2">
    <location>
        <begin position="397"/>
        <end position="475"/>
    </location>
</feature>
<evidence type="ECO:0000313" key="4">
    <source>
        <dbReference type="Proteomes" id="UP001470230"/>
    </source>
</evidence>
<keyword evidence="4" id="KW-1185">Reference proteome</keyword>
<protein>
    <submittedName>
        <fullName evidence="3">Uncharacterized protein</fullName>
    </submittedName>
</protein>
<dbReference type="EMBL" id="JAPFFF010000007">
    <property type="protein sequence ID" value="KAK8885989.1"/>
    <property type="molecule type" value="Genomic_DNA"/>
</dbReference>
<sequence length="498" mass="56472">MLLVSAGWNDDGQLGRYVDYEEEEKDMPAGAVDVKSNNIKNFSAGLNHSILVLNDGTVLGWGSNHQNQIGLPEKIGYPVPTEIAFFKDKTIIDCACTTNSSVYLSEMGFVYIANKYTPKGHNIFKLDIRETCIKVCNSYEFPWVISESGKSYEIIKKNKVVKHQIDGSKIIDVSSGKSFVIAATNDGITYGIGDISMHSDDFVPIPSLIDVNVTNISASSDHCFAISDKGRVYAWGKGEFGQLGLGEKVVDVDDFELIKNIRDVTKVSTSSITTCFITDSKKLYACGSFGSYLIVDSPEKVFVPTNVTKAVYGPAHSVSCGDHHTLVFVEGLLRYRDRTLDPELLRLRDELESSRKKKAEEEMLKRKAEEENAILKSRYEEELEMKRKAEEEAELMRRRQEEEEAERKRLEAERRKKEAEEEEERRKREMELKERNIKLEEEASQLKKKADEEIKTRDVKIDDLNQKNSQASNQIDELNRQIQELKDLAAKSKCCNIC</sequence>
<dbReference type="CDD" id="cd22249">
    <property type="entry name" value="UDM1_RNF168_RNF169-like"/>
    <property type="match status" value="1"/>
</dbReference>
<feature type="repeat" description="RCC1" evidence="1">
    <location>
        <begin position="230"/>
        <end position="331"/>
    </location>
</feature>
<dbReference type="Proteomes" id="UP001470230">
    <property type="component" value="Unassembled WGS sequence"/>
</dbReference>
<proteinExistence type="predicted"/>
<name>A0ABR2K4D9_9EUKA</name>
<dbReference type="Pfam" id="PF00415">
    <property type="entry name" value="RCC1"/>
    <property type="match status" value="1"/>
</dbReference>
<feature type="repeat" description="RCC1" evidence="1">
    <location>
        <begin position="56"/>
        <end position="107"/>
    </location>
</feature>
<accession>A0ABR2K4D9</accession>
<dbReference type="InterPro" id="IPR051553">
    <property type="entry name" value="Ran_GTPase-activating"/>
</dbReference>
<dbReference type="PANTHER" id="PTHR45982:SF1">
    <property type="entry name" value="REGULATOR OF CHROMOSOME CONDENSATION"/>
    <property type="match status" value="1"/>
</dbReference>
<reference evidence="3 4" key="1">
    <citation type="submission" date="2024-04" db="EMBL/GenBank/DDBJ databases">
        <title>Tritrichomonas musculus Genome.</title>
        <authorList>
            <person name="Alves-Ferreira E."/>
            <person name="Grigg M."/>
            <person name="Lorenzi H."/>
            <person name="Galac M."/>
        </authorList>
    </citation>
    <scope>NUCLEOTIDE SEQUENCE [LARGE SCALE GENOMIC DNA]</scope>
    <source>
        <strain evidence="3 4">EAF2021</strain>
    </source>
</reference>
<dbReference type="SUPFAM" id="SSF50985">
    <property type="entry name" value="RCC1/BLIP-II"/>
    <property type="match status" value="1"/>
</dbReference>
<feature type="repeat" description="RCC1" evidence="1">
    <location>
        <begin position="1"/>
        <end position="55"/>
    </location>
</feature>
<evidence type="ECO:0000313" key="3">
    <source>
        <dbReference type="EMBL" id="KAK8885989.1"/>
    </source>
</evidence>
<dbReference type="PROSITE" id="PS50012">
    <property type="entry name" value="RCC1_3"/>
    <property type="match status" value="3"/>
</dbReference>
<organism evidence="3 4">
    <name type="scientific">Tritrichomonas musculus</name>
    <dbReference type="NCBI Taxonomy" id="1915356"/>
    <lineage>
        <taxon>Eukaryota</taxon>
        <taxon>Metamonada</taxon>
        <taxon>Parabasalia</taxon>
        <taxon>Tritrichomonadida</taxon>
        <taxon>Tritrichomonadidae</taxon>
        <taxon>Tritrichomonas</taxon>
    </lineage>
</organism>
<feature type="compositionally biased region" description="Basic and acidic residues" evidence="2">
    <location>
        <begin position="397"/>
        <end position="465"/>
    </location>
</feature>
<dbReference type="PRINTS" id="PR00633">
    <property type="entry name" value="RCCNDNSATION"/>
</dbReference>
<dbReference type="PROSITE" id="PS00626">
    <property type="entry name" value="RCC1_2"/>
    <property type="match status" value="1"/>
</dbReference>
<evidence type="ECO:0000256" key="2">
    <source>
        <dbReference type="SAM" id="MobiDB-lite"/>
    </source>
</evidence>
<dbReference type="InterPro" id="IPR000408">
    <property type="entry name" value="Reg_chr_condens"/>
</dbReference>
<dbReference type="Pfam" id="PF13540">
    <property type="entry name" value="RCC1_2"/>
    <property type="match status" value="1"/>
</dbReference>